<evidence type="ECO:0000256" key="3">
    <source>
        <dbReference type="ARBA" id="ARBA00022857"/>
    </source>
</evidence>
<keyword evidence="6" id="KW-0443">Lipid metabolism</keyword>
<dbReference type="PANTHER" id="PTHR11728:SF1">
    <property type="entry name" value="GLYCEROL-3-PHOSPHATE DEHYDROGENASE [NAD(+)] 2, CHLOROPLASTIC"/>
    <property type="match status" value="1"/>
</dbReference>
<dbReference type="InterPro" id="IPR036291">
    <property type="entry name" value="NAD(P)-bd_dom_sf"/>
</dbReference>
<dbReference type="Pfam" id="PF01210">
    <property type="entry name" value="NAD_Gly3P_dh_N"/>
    <property type="match status" value="1"/>
</dbReference>
<evidence type="ECO:0000256" key="5">
    <source>
        <dbReference type="ARBA" id="ARBA00023027"/>
    </source>
</evidence>
<dbReference type="GO" id="GO:0005829">
    <property type="term" value="C:cytosol"/>
    <property type="evidence" value="ECO:0007669"/>
    <property type="project" value="TreeGrafter"/>
</dbReference>
<keyword evidence="2" id="KW-0444">Lipid biosynthesis</keyword>
<dbReference type="Pfam" id="PF07479">
    <property type="entry name" value="NAD_Gly3P_dh_C"/>
    <property type="match status" value="1"/>
</dbReference>
<dbReference type="InterPro" id="IPR013328">
    <property type="entry name" value="6PGD_dom2"/>
</dbReference>
<evidence type="ECO:0000256" key="4">
    <source>
        <dbReference type="ARBA" id="ARBA00023002"/>
    </source>
</evidence>
<dbReference type="InterPro" id="IPR008927">
    <property type="entry name" value="6-PGluconate_DH-like_C_sf"/>
</dbReference>
<feature type="domain" description="Glycerol-3-phosphate dehydrogenase NAD-dependent C-terminal" evidence="14">
    <location>
        <begin position="224"/>
        <end position="373"/>
    </location>
</feature>
<feature type="active site" description="Proton acceptor" evidence="9">
    <location>
        <position position="235"/>
    </location>
</feature>
<feature type="domain" description="Glycerol-3-phosphate dehydrogenase NAD-dependent N-terminal" evidence="13">
    <location>
        <begin position="44"/>
        <end position="203"/>
    </location>
</feature>
<keyword evidence="7" id="KW-0594">Phospholipid biosynthesis</keyword>
<dbReference type="PANTHER" id="PTHR11728">
    <property type="entry name" value="GLYCEROL-3-PHOSPHATE DEHYDROGENASE"/>
    <property type="match status" value="1"/>
</dbReference>
<evidence type="ECO:0000256" key="2">
    <source>
        <dbReference type="ARBA" id="ARBA00022516"/>
    </source>
</evidence>
<organism evidence="15 16">
    <name type="scientific">Christensenella minuta</name>
    <dbReference type="NCBI Taxonomy" id="626937"/>
    <lineage>
        <taxon>Bacteria</taxon>
        <taxon>Bacillati</taxon>
        <taxon>Bacillota</taxon>
        <taxon>Clostridia</taxon>
        <taxon>Christensenellales</taxon>
        <taxon>Christensenellaceae</taxon>
        <taxon>Christensenella</taxon>
    </lineage>
</organism>
<evidence type="ECO:0000313" key="16">
    <source>
        <dbReference type="Proteomes" id="UP000070366"/>
    </source>
</evidence>
<dbReference type="InterPro" id="IPR006168">
    <property type="entry name" value="G3P_DH_NAD-dep"/>
</dbReference>
<dbReference type="EC" id="1.1.1.94" evidence="12"/>
<dbReference type="Gene3D" id="1.10.1040.10">
    <property type="entry name" value="N-(1-d-carboxylethyl)-l-norvaline Dehydrogenase, domain 2"/>
    <property type="match status" value="1"/>
</dbReference>
<dbReference type="GO" id="GO:0051287">
    <property type="term" value="F:NAD binding"/>
    <property type="evidence" value="ECO:0007669"/>
    <property type="project" value="InterPro"/>
</dbReference>
<dbReference type="GO" id="GO:0008654">
    <property type="term" value="P:phospholipid biosynthetic process"/>
    <property type="evidence" value="ECO:0007669"/>
    <property type="project" value="UniProtKB-KW"/>
</dbReference>
<evidence type="ECO:0000259" key="14">
    <source>
        <dbReference type="Pfam" id="PF07479"/>
    </source>
</evidence>
<keyword evidence="3" id="KW-0521">NADP</keyword>
<evidence type="ECO:0000256" key="12">
    <source>
        <dbReference type="RuleBase" id="RU000439"/>
    </source>
</evidence>
<protein>
    <recommendedName>
        <fullName evidence="12">Glycerol-3-phosphate dehydrogenase</fullName>
        <ecNumber evidence="12">1.1.1.94</ecNumber>
    </recommendedName>
</protein>
<gene>
    <name evidence="15" type="ORF">HMPREF3293_01465</name>
</gene>
<reference evidence="15 16" key="1">
    <citation type="submission" date="2016-02" db="EMBL/GenBank/DDBJ databases">
        <authorList>
            <person name="Wen L."/>
            <person name="He K."/>
            <person name="Yang H."/>
        </authorList>
    </citation>
    <scope>NUCLEOTIDE SEQUENCE [LARGE SCALE GENOMIC DNA]</scope>
    <source>
        <strain evidence="15 16">DSM 22607</strain>
    </source>
</reference>
<dbReference type="GO" id="GO:0005975">
    <property type="term" value="P:carbohydrate metabolic process"/>
    <property type="evidence" value="ECO:0007669"/>
    <property type="project" value="InterPro"/>
</dbReference>
<dbReference type="STRING" id="626937.HMPREF3293_01465"/>
<dbReference type="InterPro" id="IPR011128">
    <property type="entry name" value="G3P_DH_NAD-dep_N"/>
</dbReference>
<keyword evidence="4 11" id="KW-0560">Oxidoreductase</keyword>
<keyword evidence="8" id="KW-1208">Phospholipid metabolism</keyword>
<proteinExistence type="inferred from homology"/>
<comment type="catalytic activity">
    <reaction evidence="12">
        <text>sn-glycerol 3-phosphate + NADP(+) = dihydroxyacetone phosphate + NADPH + H(+)</text>
        <dbReference type="Rhea" id="RHEA:11096"/>
        <dbReference type="ChEBI" id="CHEBI:15378"/>
        <dbReference type="ChEBI" id="CHEBI:57597"/>
        <dbReference type="ChEBI" id="CHEBI:57642"/>
        <dbReference type="ChEBI" id="CHEBI:57783"/>
        <dbReference type="ChEBI" id="CHEBI:58349"/>
        <dbReference type="EC" id="1.1.1.94"/>
    </reaction>
</comment>
<dbReference type="PATRIC" id="fig|626937.4.peg.1447"/>
<dbReference type="Gene3D" id="3.40.50.720">
    <property type="entry name" value="NAD(P)-binding Rossmann-like Domain"/>
    <property type="match status" value="1"/>
</dbReference>
<name>A0A136Q4Z4_9FIRM</name>
<evidence type="ECO:0000259" key="13">
    <source>
        <dbReference type="Pfam" id="PF01210"/>
    </source>
</evidence>
<dbReference type="SUPFAM" id="SSF51735">
    <property type="entry name" value="NAD(P)-binding Rossmann-fold domains"/>
    <property type="match status" value="1"/>
</dbReference>
<dbReference type="AlphaFoldDB" id="A0A136Q4Z4"/>
<dbReference type="InterPro" id="IPR006109">
    <property type="entry name" value="G3P_DH_NAD-dep_C"/>
</dbReference>
<dbReference type="PRINTS" id="PR00077">
    <property type="entry name" value="GPDHDRGNASE"/>
</dbReference>
<dbReference type="GO" id="GO:0046168">
    <property type="term" value="P:glycerol-3-phosphate catabolic process"/>
    <property type="evidence" value="ECO:0007669"/>
    <property type="project" value="InterPro"/>
</dbReference>
<dbReference type="PIRSF" id="PIRSF000114">
    <property type="entry name" value="Glycerol-3-P_dh"/>
    <property type="match status" value="1"/>
</dbReference>
<feature type="binding site" evidence="10">
    <location>
        <position position="304"/>
    </location>
    <ligand>
        <name>NAD(+)</name>
        <dbReference type="ChEBI" id="CHEBI:57540"/>
    </ligand>
</feature>
<comment type="similarity">
    <text evidence="1 11">Belongs to the NAD-dependent glycerol-3-phosphate dehydrogenase family.</text>
</comment>
<dbReference type="SUPFAM" id="SSF48179">
    <property type="entry name" value="6-phosphogluconate dehydrogenase C-terminal domain-like"/>
    <property type="match status" value="1"/>
</dbReference>
<dbReference type="GO" id="GO:0141153">
    <property type="term" value="F:glycerol-3-phosphate dehydrogenase (NADP+) activity"/>
    <property type="evidence" value="ECO:0007669"/>
    <property type="project" value="RHEA"/>
</dbReference>
<evidence type="ECO:0000256" key="6">
    <source>
        <dbReference type="ARBA" id="ARBA00023098"/>
    </source>
</evidence>
<evidence type="ECO:0000313" key="15">
    <source>
        <dbReference type="EMBL" id="KXK65743.1"/>
    </source>
</evidence>
<comment type="caution">
    <text evidence="15">The sequence shown here is derived from an EMBL/GenBank/DDBJ whole genome shotgun (WGS) entry which is preliminary data.</text>
</comment>
<evidence type="ECO:0000256" key="10">
    <source>
        <dbReference type="PIRSR" id="PIRSR000114-3"/>
    </source>
</evidence>
<evidence type="ECO:0000256" key="7">
    <source>
        <dbReference type="ARBA" id="ARBA00023209"/>
    </source>
</evidence>
<evidence type="ECO:0000256" key="9">
    <source>
        <dbReference type="PIRSR" id="PIRSR000114-1"/>
    </source>
</evidence>
<evidence type="ECO:0000256" key="1">
    <source>
        <dbReference type="ARBA" id="ARBA00011009"/>
    </source>
</evidence>
<keyword evidence="16" id="KW-1185">Reference proteome</keyword>
<evidence type="ECO:0000256" key="11">
    <source>
        <dbReference type="RuleBase" id="RU000437"/>
    </source>
</evidence>
<evidence type="ECO:0000256" key="8">
    <source>
        <dbReference type="ARBA" id="ARBA00023264"/>
    </source>
</evidence>
<dbReference type="Proteomes" id="UP000070366">
    <property type="component" value="Unassembled WGS sequence"/>
</dbReference>
<sequence>MGFPLRRNGSKINKAILHFRAVKRGLGLCGGKRKDKGEQAMSIITIVGAGMMGSAIGFPASDNGNEVRLVGTPLDREIIRHARKTGEHLTLRRKLPTGYKYYQVEELREALAGADLLVSGVSSFGVDWFLANILPVIPQTLPVLAVTKGMQDTEEGQLIPYPHLYAQKLDRKLSLNAVGGPCTSYELADHDPTEVCFCGEDMEALRKIKAMFETDYYHISLSTDVVGVECAVAMKNAYALAVTLAVGLSERIEGVGGTLHYNSQAALFGQSVREMRKLLALVGGGDDNIVYGAGDLYVTVFGGRTRLIGTLLGRGMSFPEAMEELDGITLESIVIATRTARAVRRLIARGEARAEDFPLMLHVDDIINNGKEVAIPWSGFEVETQL</sequence>
<keyword evidence="5 10" id="KW-0520">NAD</keyword>
<accession>A0A136Q4Z4</accession>
<feature type="binding site" evidence="10">
    <location>
        <begin position="48"/>
        <end position="53"/>
    </location>
    <ligand>
        <name>NAD(+)</name>
        <dbReference type="ChEBI" id="CHEBI:57540"/>
    </ligand>
</feature>
<dbReference type="EMBL" id="LSZW01000057">
    <property type="protein sequence ID" value="KXK65743.1"/>
    <property type="molecule type" value="Genomic_DNA"/>
</dbReference>